<dbReference type="Ensembl" id="ENSAZOT00000020056.1">
    <property type="protein sequence ID" value="ENSAZOP00000018668.1"/>
    <property type="gene ID" value="ENSAZOG00000012129.1"/>
</dbReference>
<feature type="region of interest" description="Disordered" evidence="4">
    <location>
        <begin position="74"/>
        <end position="290"/>
    </location>
</feature>
<accession>A0A8B9VAA6</accession>
<name>A0A8B9VAA6_9AVES</name>
<dbReference type="InterPro" id="IPR031530">
    <property type="entry name" value="UPF0688"/>
</dbReference>
<dbReference type="Proteomes" id="UP000694549">
    <property type="component" value="Unplaced"/>
</dbReference>
<feature type="compositionally biased region" description="Basic and acidic residues" evidence="4">
    <location>
        <begin position="202"/>
        <end position="228"/>
    </location>
</feature>
<reference evidence="5" key="1">
    <citation type="submission" date="2025-08" db="UniProtKB">
        <authorList>
            <consortium name="Ensembl"/>
        </authorList>
    </citation>
    <scope>IDENTIFICATION</scope>
</reference>
<protein>
    <recommendedName>
        <fullName evidence="7">CA174 protein</fullName>
    </recommendedName>
</protein>
<keyword evidence="3" id="KW-0539">Nucleus</keyword>
<feature type="compositionally biased region" description="Pro residues" evidence="4">
    <location>
        <begin position="76"/>
        <end position="92"/>
    </location>
</feature>
<reference evidence="5" key="2">
    <citation type="submission" date="2025-09" db="UniProtKB">
        <authorList>
            <consortium name="Ensembl"/>
        </authorList>
    </citation>
    <scope>IDENTIFICATION</scope>
</reference>
<organism evidence="5 6">
    <name type="scientific">Anas zonorhyncha</name>
    <name type="common">Eastern spot-billed duck</name>
    <dbReference type="NCBI Taxonomy" id="75864"/>
    <lineage>
        <taxon>Eukaryota</taxon>
        <taxon>Metazoa</taxon>
        <taxon>Chordata</taxon>
        <taxon>Craniata</taxon>
        <taxon>Vertebrata</taxon>
        <taxon>Euteleostomi</taxon>
        <taxon>Archelosauria</taxon>
        <taxon>Archosauria</taxon>
        <taxon>Dinosauria</taxon>
        <taxon>Saurischia</taxon>
        <taxon>Theropoda</taxon>
        <taxon>Coelurosauria</taxon>
        <taxon>Aves</taxon>
        <taxon>Neognathae</taxon>
        <taxon>Galloanserae</taxon>
        <taxon>Anseriformes</taxon>
        <taxon>Anatidae</taxon>
        <taxon>Anatinae</taxon>
        <taxon>Anas</taxon>
    </lineage>
</organism>
<feature type="compositionally biased region" description="Polar residues" evidence="4">
    <location>
        <begin position="230"/>
        <end position="248"/>
    </location>
</feature>
<dbReference type="PANTHER" id="PTHR28491">
    <property type="entry name" value="UPF0688 PROTEIN C1ORF174"/>
    <property type="match status" value="1"/>
</dbReference>
<evidence type="ECO:0008006" key="7">
    <source>
        <dbReference type="Google" id="ProtNLM"/>
    </source>
</evidence>
<dbReference type="GO" id="GO:0005634">
    <property type="term" value="C:nucleus"/>
    <property type="evidence" value="ECO:0007669"/>
    <property type="project" value="UniProtKB-SubCell"/>
</dbReference>
<evidence type="ECO:0000256" key="2">
    <source>
        <dbReference type="ARBA" id="ARBA00006634"/>
    </source>
</evidence>
<dbReference type="PANTHER" id="PTHR28491:SF1">
    <property type="entry name" value="UPF0688 PROTEIN C1ORF174"/>
    <property type="match status" value="1"/>
</dbReference>
<dbReference type="AlphaFoldDB" id="A0A8B9VAA6"/>
<feature type="compositionally biased region" description="Basic and acidic residues" evidence="4">
    <location>
        <begin position="263"/>
        <end position="272"/>
    </location>
</feature>
<dbReference type="Pfam" id="PF15772">
    <property type="entry name" value="UPF0688"/>
    <property type="match status" value="1"/>
</dbReference>
<sequence>MQDSGKWQTCNVYTPHSQRAQLAVFHRQQHTGEEQGAGSSVLACQRPVLTPRCPGAKAGICVGLCSAPKGLAGAPLSPPRGPRPPLAPPQRGPPEAKARPQNGGRSFPPSPPKMAAGGLVRRAGAGASRGAGRGRSRQSSSRKAADRQPSKRLKCEKNSLVKSELEGRTCGTGNLAVRKAALKTSAEDSHSEDSGDCNTTQQKKDESIPETGEERQEKEHKDSLKPFAEKSSSAPSKTESNENLQSHVSSEEEGCETVLSDKSSLKDGDVPKKLTQLDNSAFLDEDSNQPMPVDRFFGNIDFIQDQPAVALPSTTMSRREFRRLHFIAKEDEEEEEDVI</sequence>
<proteinExistence type="inferred from homology"/>
<evidence type="ECO:0000313" key="6">
    <source>
        <dbReference type="Proteomes" id="UP000694549"/>
    </source>
</evidence>
<comment type="subcellular location">
    <subcellularLocation>
        <location evidence="1">Nucleus</location>
    </subcellularLocation>
</comment>
<feature type="compositionally biased region" description="Basic and acidic residues" evidence="4">
    <location>
        <begin position="143"/>
        <end position="167"/>
    </location>
</feature>
<comment type="similarity">
    <text evidence="2">Belongs to the UPF0688 family.</text>
</comment>
<evidence type="ECO:0000313" key="5">
    <source>
        <dbReference type="Ensembl" id="ENSAZOP00000018668.1"/>
    </source>
</evidence>
<evidence type="ECO:0000256" key="4">
    <source>
        <dbReference type="SAM" id="MobiDB-lite"/>
    </source>
</evidence>
<feature type="compositionally biased region" description="Low complexity" evidence="4">
    <location>
        <begin position="115"/>
        <end position="126"/>
    </location>
</feature>
<evidence type="ECO:0000256" key="3">
    <source>
        <dbReference type="ARBA" id="ARBA00023242"/>
    </source>
</evidence>
<evidence type="ECO:0000256" key="1">
    <source>
        <dbReference type="ARBA" id="ARBA00004123"/>
    </source>
</evidence>
<keyword evidence="6" id="KW-1185">Reference proteome</keyword>